<dbReference type="AlphaFoldDB" id="B4VW32"/>
<accession>B4VW32</accession>
<organism evidence="1 2">
    <name type="scientific">Coleofasciculus chthonoplastes PCC 7420</name>
    <dbReference type="NCBI Taxonomy" id="118168"/>
    <lineage>
        <taxon>Bacteria</taxon>
        <taxon>Bacillati</taxon>
        <taxon>Cyanobacteriota</taxon>
        <taxon>Cyanophyceae</taxon>
        <taxon>Coleofasciculales</taxon>
        <taxon>Coleofasciculaceae</taxon>
        <taxon>Coleofasciculus</taxon>
    </lineage>
</organism>
<reference evidence="1 2" key="1">
    <citation type="submission" date="2008-07" db="EMBL/GenBank/DDBJ databases">
        <authorList>
            <person name="Tandeau de Marsac N."/>
            <person name="Ferriera S."/>
            <person name="Johnson J."/>
            <person name="Kravitz S."/>
            <person name="Beeson K."/>
            <person name="Sutton G."/>
            <person name="Rogers Y.-H."/>
            <person name="Friedman R."/>
            <person name="Frazier M."/>
            <person name="Venter J.C."/>
        </authorList>
    </citation>
    <scope>NUCLEOTIDE SEQUENCE [LARGE SCALE GENOMIC DNA]</scope>
    <source>
        <strain evidence="1 2">PCC 7420</strain>
    </source>
</reference>
<proteinExistence type="predicted"/>
<sequence length="45" mass="5274">MLKLRTPIRLNANRNRWHIKAELGITYSSWQLAQIEVICYLGMGD</sequence>
<evidence type="ECO:0000313" key="2">
    <source>
        <dbReference type="Proteomes" id="UP000003835"/>
    </source>
</evidence>
<evidence type="ECO:0000313" key="1">
    <source>
        <dbReference type="EMBL" id="EDX73986.1"/>
    </source>
</evidence>
<gene>
    <name evidence="1" type="ORF">MC7420_5866</name>
</gene>
<dbReference type="EMBL" id="DS989855">
    <property type="protein sequence ID" value="EDX73986.1"/>
    <property type="molecule type" value="Genomic_DNA"/>
</dbReference>
<protein>
    <submittedName>
        <fullName evidence="1">Uncharacterized protein</fullName>
    </submittedName>
</protein>
<name>B4VW32_9CYAN</name>
<dbReference type="Proteomes" id="UP000003835">
    <property type="component" value="Unassembled WGS sequence"/>
</dbReference>
<dbReference type="HOGENOM" id="CLU_3198427_0_0_3"/>
<keyword evidence="2" id="KW-1185">Reference proteome</keyword>